<dbReference type="GO" id="GO:0005509">
    <property type="term" value="F:calcium ion binding"/>
    <property type="evidence" value="ECO:0007669"/>
    <property type="project" value="InterPro"/>
</dbReference>
<dbReference type="FunFam" id="2.10.25.10:FF:000012">
    <property type="entry name" value="Delta-like protein"/>
    <property type="match status" value="1"/>
</dbReference>
<dbReference type="PROSITE" id="PS00022">
    <property type="entry name" value="EGF_1"/>
    <property type="match status" value="6"/>
</dbReference>
<keyword evidence="13" id="KW-1185">Reference proteome</keyword>
<dbReference type="SUPFAM" id="SSF57196">
    <property type="entry name" value="EGF/Laminin"/>
    <property type="match status" value="5"/>
</dbReference>
<keyword evidence="1" id="KW-0217">Developmental protein</keyword>
<name>A0A7I8X4X2_BURXY</name>
<feature type="disulfide bond" evidence="8">
    <location>
        <begin position="334"/>
        <end position="343"/>
    </location>
</feature>
<keyword evidence="3" id="KW-0732">Signal</keyword>
<keyword evidence="5" id="KW-0221">Differentiation</keyword>
<organism evidence="12 13">
    <name type="scientific">Bursaphelenchus xylophilus</name>
    <name type="common">Pinewood nematode worm</name>
    <name type="synonym">Aphelenchoides xylophilus</name>
    <dbReference type="NCBI Taxonomy" id="6326"/>
    <lineage>
        <taxon>Eukaryota</taxon>
        <taxon>Metazoa</taxon>
        <taxon>Ecdysozoa</taxon>
        <taxon>Nematoda</taxon>
        <taxon>Chromadorea</taxon>
        <taxon>Rhabditida</taxon>
        <taxon>Tylenchina</taxon>
        <taxon>Tylenchomorpha</taxon>
        <taxon>Aphelenchoidea</taxon>
        <taxon>Aphelenchoididae</taxon>
        <taxon>Bursaphelenchus</taxon>
    </lineage>
</organism>
<dbReference type="GO" id="GO:0032991">
    <property type="term" value="C:protein-containing complex"/>
    <property type="evidence" value="ECO:0007669"/>
    <property type="project" value="TreeGrafter"/>
</dbReference>
<dbReference type="GO" id="GO:0007157">
    <property type="term" value="P:heterophilic cell-cell adhesion via plasma membrane cell adhesion molecules"/>
    <property type="evidence" value="ECO:0007669"/>
    <property type="project" value="TreeGrafter"/>
</dbReference>
<dbReference type="InterPro" id="IPR000742">
    <property type="entry name" value="EGF"/>
</dbReference>
<dbReference type="AlphaFoldDB" id="A0A7I8X4X2"/>
<dbReference type="SMR" id="A0A7I8X4X2"/>
<dbReference type="Pfam" id="PF00008">
    <property type="entry name" value="EGF"/>
    <property type="match status" value="5"/>
</dbReference>
<dbReference type="GO" id="GO:0005886">
    <property type="term" value="C:plasma membrane"/>
    <property type="evidence" value="ECO:0007669"/>
    <property type="project" value="TreeGrafter"/>
</dbReference>
<dbReference type="Proteomes" id="UP000582659">
    <property type="component" value="Unassembled WGS sequence"/>
</dbReference>
<evidence type="ECO:0000313" key="13">
    <source>
        <dbReference type="Proteomes" id="UP000659654"/>
    </source>
</evidence>
<evidence type="ECO:0000313" key="12">
    <source>
        <dbReference type="EMBL" id="CAD5231012.1"/>
    </source>
</evidence>
<feature type="disulfide bond" evidence="8">
    <location>
        <begin position="413"/>
        <end position="422"/>
    </location>
</feature>
<feature type="domain" description="EGF-like" evidence="11">
    <location>
        <begin position="384"/>
        <end position="423"/>
    </location>
</feature>
<gene>
    <name evidence="12" type="ORF">BXYJ_LOCUS11268</name>
</gene>
<dbReference type="InterPro" id="IPR001774">
    <property type="entry name" value="DSL"/>
</dbReference>
<feature type="domain" description="EGF-like" evidence="11">
    <location>
        <begin position="267"/>
        <end position="305"/>
    </location>
</feature>
<dbReference type="FunFam" id="2.10.25.10:FF:000294">
    <property type="entry name" value="Delta-like protein"/>
    <property type="match status" value="1"/>
</dbReference>
<keyword evidence="4" id="KW-0677">Repeat</keyword>
<feature type="region of interest" description="Disordered" evidence="9">
    <location>
        <begin position="552"/>
        <end position="581"/>
    </location>
</feature>
<dbReference type="CDD" id="cd00054">
    <property type="entry name" value="EGF_CA"/>
    <property type="match status" value="3"/>
</dbReference>
<keyword evidence="6 8" id="KW-1015">Disulfide bond</keyword>
<dbReference type="PANTHER" id="PTHR24049:SF22">
    <property type="entry name" value="DROSOPHILA CRUMBS HOMOLOG"/>
    <property type="match status" value="1"/>
</dbReference>
<dbReference type="EMBL" id="CAJFCV020000005">
    <property type="protein sequence ID" value="CAG9122089.1"/>
    <property type="molecule type" value="Genomic_DNA"/>
</dbReference>
<evidence type="ECO:0000256" key="1">
    <source>
        <dbReference type="ARBA" id="ARBA00022473"/>
    </source>
</evidence>
<dbReference type="InterPro" id="IPR001881">
    <property type="entry name" value="EGF-like_Ca-bd_dom"/>
</dbReference>
<dbReference type="GO" id="GO:0030154">
    <property type="term" value="P:cell differentiation"/>
    <property type="evidence" value="ECO:0007669"/>
    <property type="project" value="UniProtKB-KW"/>
</dbReference>
<dbReference type="Gene3D" id="2.10.25.140">
    <property type="match status" value="1"/>
</dbReference>
<comment type="caution">
    <text evidence="8">Lacks conserved residue(s) required for the propagation of feature annotation.</text>
</comment>
<dbReference type="GO" id="GO:0045597">
    <property type="term" value="P:positive regulation of cell differentiation"/>
    <property type="evidence" value="ECO:0007669"/>
    <property type="project" value="UniProtKB-ARBA"/>
</dbReference>
<sequence length="581" mass="65027">MRISKAWPKTISLYITVFVILEVLEQTYSLSMLNLKFTHQFRPNHCKARNCRTRICVKQFQHNFVPNQQCLFGEGTVDWTWVEEGEPLSIKVAINNTRNSVTISLETYLFNITTLERMDTDKNGNQLTDLQVWKGPLPRHYVDWDERADLSLKSECAADYYGEDCWSHCQITEFDKRTGEFECDPKNGTKVCKSGFYGDKCDRASACPTECLNGYCKKNGQCECNFGYQGDKCDRCRPQEGCVNGYCERPNECKCFPGYSGPNCTHMASVCVAKKPCLNGGGCLNLAGGKYRCDCPPGFMGAQCEKKVTSCADEPCQNGGKCVQPFGHPLSCECPRGTFGRYCQVKGSSCRDLPCENGAQCFEAEGRVHCACPKGFRGDICDQKVLACAENSCGNGGKCIENPHKIGGIECKCPTGFFGIHCEMVVVDCRSSPCLNEGKCMKNETGYNCQCPAGFTGGFCEIRIRQVEVEHKTYFHYSVPLIITILLILSLIALLIFLIRKFLRLPGFLEQMMKDSNPPPPPYSEANNVGTKLLKVGGTEELKELRADELESGKYRRKRSPSNPYSSEPQEDDILYIESEK</sequence>
<evidence type="ECO:0000256" key="6">
    <source>
        <dbReference type="ARBA" id="ARBA00023157"/>
    </source>
</evidence>
<accession>A0A7I8X4X2</accession>
<keyword evidence="10" id="KW-1133">Transmembrane helix</keyword>
<keyword evidence="2 8" id="KW-0245">EGF-like domain</keyword>
<dbReference type="EMBL" id="CAJFDI010000005">
    <property type="protein sequence ID" value="CAD5231012.1"/>
    <property type="molecule type" value="Genomic_DNA"/>
</dbReference>
<feature type="domain" description="EGF-like" evidence="11">
    <location>
        <begin position="425"/>
        <end position="461"/>
    </location>
</feature>
<evidence type="ECO:0000256" key="5">
    <source>
        <dbReference type="ARBA" id="ARBA00022782"/>
    </source>
</evidence>
<dbReference type="OrthoDB" id="5912267at2759"/>
<keyword evidence="7" id="KW-0325">Glycoprotein</keyword>
<reference evidence="12" key="1">
    <citation type="submission" date="2020-09" db="EMBL/GenBank/DDBJ databases">
        <authorList>
            <person name="Kikuchi T."/>
        </authorList>
    </citation>
    <scope>NUCLEOTIDE SEQUENCE</scope>
    <source>
        <strain evidence="12">Ka4C1</strain>
    </source>
</reference>
<feature type="transmembrane region" description="Helical" evidence="10">
    <location>
        <begin position="474"/>
        <end position="499"/>
    </location>
</feature>
<dbReference type="PROSITE" id="PS01186">
    <property type="entry name" value="EGF_2"/>
    <property type="match status" value="5"/>
</dbReference>
<dbReference type="Pfam" id="PF01414">
    <property type="entry name" value="DSL"/>
    <property type="match status" value="1"/>
</dbReference>
<evidence type="ECO:0000256" key="7">
    <source>
        <dbReference type="ARBA" id="ARBA00023180"/>
    </source>
</evidence>
<dbReference type="GO" id="GO:0045197">
    <property type="term" value="P:establishment or maintenance of epithelial cell apical/basal polarity"/>
    <property type="evidence" value="ECO:0007669"/>
    <property type="project" value="TreeGrafter"/>
</dbReference>
<dbReference type="Gene3D" id="2.10.25.10">
    <property type="entry name" value="Laminin"/>
    <property type="match status" value="6"/>
</dbReference>
<evidence type="ECO:0000256" key="4">
    <source>
        <dbReference type="ARBA" id="ARBA00022737"/>
    </source>
</evidence>
<dbReference type="PANTHER" id="PTHR24049">
    <property type="entry name" value="CRUMBS FAMILY MEMBER"/>
    <property type="match status" value="1"/>
</dbReference>
<dbReference type="InterPro" id="IPR009030">
    <property type="entry name" value="Growth_fac_rcpt_cys_sf"/>
</dbReference>
<keyword evidence="10" id="KW-0472">Membrane</keyword>
<dbReference type="PROSITE" id="PS50026">
    <property type="entry name" value="EGF_3"/>
    <property type="match status" value="5"/>
</dbReference>
<evidence type="ECO:0000256" key="8">
    <source>
        <dbReference type="PROSITE-ProRule" id="PRU00076"/>
    </source>
</evidence>
<keyword evidence="10" id="KW-0812">Transmembrane</keyword>
<dbReference type="GO" id="GO:0007154">
    <property type="term" value="P:cell communication"/>
    <property type="evidence" value="ECO:0007669"/>
    <property type="project" value="InterPro"/>
</dbReference>
<dbReference type="Proteomes" id="UP000659654">
    <property type="component" value="Unassembled WGS sequence"/>
</dbReference>
<dbReference type="FunFam" id="2.10.25.10:FF:000472">
    <property type="entry name" value="Uncharacterized protein, isoform A"/>
    <property type="match status" value="1"/>
</dbReference>
<proteinExistence type="predicted"/>
<dbReference type="InterPro" id="IPR051022">
    <property type="entry name" value="Notch_Cell-Fate_Det"/>
</dbReference>
<feature type="domain" description="EGF-like" evidence="11">
    <location>
        <begin position="307"/>
        <end position="344"/>
    </location>
</feature>
<feature type="disulfide bond" evidence="8">
    <location>
        <begin position="295"/>
        <end position="304"/>
    </location>
</feature>
<evidence type="ECO:0000256" key="9">
    <source>
        <dbReference type="SAM" id="MobiDB-lite"/>
    </source>
</evidence>
<evidence type="ECO:0000256" key="2">
    <source>
        <dbReference type="ARBA" id="ARBA00022536"/>
    </source>
</evidence>
<evidence type="ECO:0000259" key="11">
    <source>
        <dbReference type="PROSITE" id="PS50026"/>
    </source>
</evidence>
<feature type="domain" description="EGF-like" evidence="11">
    <location>
        <begin position="346"/>
        <end position="382"/>
    </location>
</feature>
<comment type="caution">
    <text evidence="12">The sequence shown here is derived from an EMBL/GenBank/DDBJ whole genome shotgun (WGS) entry which is preliminary data.</text>
</comment>
<dbReference type="SMART" id="SM00179">
    <property type="entry name" value="EGF_CA"/>
    <property type="match status" value="4"/>
</dbReference>
<feature type="disulfide bond" evidence="8">
    <location>
        <begin position="451"/>
        <end position="460"/>
    </location>
</feature>
<feature type="disulfide bond" evidence="8">
    <location>
        <begin position="372"/>
        <end position="381"/>
    </location>
</feature>
<evidence type="ECO:0000256" key="3">
    <source>
        <dbReference type="ARBA" id="ARBA00022729"/>
    </source>
</evidence>
<evidence type="ECO:0000256" key="10">
    <source>
        <dbReference type="SAM" id="Phobius"/>
    </source>
</evidence>
<protein>
    <submittedName>
        <fullName evidence="12">(pine wood nematode) hypothetical protein</fullName>
    </submittedName>
</protein>
<dbReference type="SUPFAM" id="SSF57184">
    <property type="entry name" value="Growth factor receptor domain"/>
    <property type="match status" value="1"/>
</dbReference>
<dbReference type="SMART" id="SM00181">
    <property type="entry name" value="EGF"/>
    <property type="match status" value="7"/>
</dbReference>